<evidence type="ECO:0008006" key="3">
    <source>
        <dbReference type="Google" id="ProtNLM"/>
    </source>
</evidence>
<gene>
    <name evidence="1" type="ORF">GTW23_22630</name>
</gene>
<evidence type="ECO:0000313" key="1">
    <source>
        <dbReference type="EMBL" id="MCO6410986.1"/>
    </source>
</evidence>
<accession>A0ABT1CZJ2</accession>
<evidence type="ECO:0000313" key="2">
    <source>
        <dbReference type="Proteomes" id="UP001320715"/>
    </source>
</evidence>
<name>A0ABT1CZJ2_9HYPH</name>
<comment type="caution">
    <text evidence="1">The sequence shown here is derived from an EMBL/GenBank/DDBJ whole genome shotgun (WGS) entry which is preliminary data.</text>
</comment>
<proteinExistence type="predicted"/>
<organism evidence="1 2">
    <name type="scientific">Hoeflea alexandrii</name>
    <dbReference type="NCBI Taxonomy" id="288436"/>
    <lineage>
        <taxon>Bacteria</taxon>
        <taxon>Pseudomonadati</taxon>
        <taxon>Pseudomonadota</taxon>
        <taxon>Alphaproteobacteria</taxon>
        <taxon>Hyphomicrobiales</taxon>
        <taxon>Rhizobiaceae</taxon>
        <taxon>Hoeflea</taxon>
    </lineage>
</organism>
<keyword evidence="2" id="KW-1185">Reference proteome</keyword>
<dbReference type="Proteomes" id="UP001320715">
    <property type="component" value="Unassembled WGS sequence"/>
</dbReference>
<reference evidence="1 2" key="1">
    <citation type="submission" date="2020-01" db="EMBL/GenBank/DDBJ databases">
        <title>Genomes of bacteria type strains.</title>
        <authorList>
            <person name="Chen J."/>
            <person name="Zhu S."/>
            <person name="Yang J."/>
        </authorList>
    </citation>
    <scope>NUCLEOTIDE SEQUENCE [LARGE SCALE GENOMIC DNA]</scope>
    <source>
        <strain evidence="1 2">DSM 16655</strain>
    </source>
</reference>
<sequence>MIYGMTVPGTPIRWTTFSSSDNPQPFRRVLFSAWSQAEGLRGQPDALMVSRHLAQSDPTLETDLATIGVGLDIAGPREKSLPASLRSAQDKARWISSSSRSEASPVDQVITSFLGDALTDHNLRSRDRRRDLGDRELEERIEAWLALPAREPDPSFATEQVWKPGPWLTSWESSIPPDRERYFSHSGIERRTWLLTGQEPRDEMEDEEENFGGGYDNAPEIASNVVACWPNPPKEIAQSLGTTVKALQWFLDDMASLDRSRRFALLDMLGIDFDERLGCYAASGPCVLVANKPGPLEDIYTDMTGGGDAWPCELVPAKGQADPSWRYVLINPHSRPPSILMVARGDKIADRLGDLLLNFDGIRRVDPVLYRDVASTCAKACQSPRANGPAIRHFSDRYKDLWANCMWLPGENQDDGEA</sequence>
<dbReference type="EMBL" id="JAAAML010000005">
    <property type="protein sequence ID" value="MCO6410986.1"/>
    <property type="molecule type" value="Genomic_DNA"/>
</dbReference>
<protein>
    <recommendedName>
        <fullName evidence="3">DUF4238 domain-containing protein</fullName>
    </recommendedName>
</protein>